<dbReference type="AlphaFoldDB" id="A0A653AD36"/>
<sequence>MRVSTYENLGFDKYHKYMANVNKKIKNEKNMFNIVKITCDGAVGIKFLTMVSLFIY</sequence>
<reference evidence="1" key="1">
    <citation type="submission" date="2018-07" db="EMBL/GenBank/DDBJ databases">
        <authorList>
            <consortium name="Genoscope - CEA"/>
            <person name="William W."/>
        </authorList>
    </citation>
    <scope>NUCLEOTIDE SEQUENCE</scope>
    <source>
        <strain evidence="1">IK1</strain>
    </source>
</reference>
<gene>
    <name evidence="1" type="ORF">TRIP_B360076</name>
</gene>
<evidence type="ECO:0000313" key="1">
    <source>
        <dbReference type="EMBL" id="VBB45983.1"/>
    </source>
</evidence>
<accession>A0A653AD36</accession>
<organism evidence="1">
    <name type="scientific">Uncultured Desulfatiglans sp</name>
    <dbReference type="NCBI Taxonomy" id="1748965"/>
    <lineage>
        <taxon>Bacteria</taxon>
        <taxon>Pseudomonadati</taxon>
        <taxon>Thermodesulfobacteriota</taxon>
        <taxon>Desulfobacteria</taxon>
        <taxon>Desulfatiglandales</taxon>
        <taxon>Desulfatiglandaceae</taxon>
        <taxon>Desulfatiglans</taxon>
        <taxon>environmental samples</taxon>
    </lineage>
</organism>
<name>A0A653AD36_UNCDX</name>
<protein>
    <submittedName>
        <fullName evidence="1">Uncharacterized protein</fullName>
    </submittedName>
</protein>
<dbReference type="EMBL" id="UPXX01000030">
    <property type="protein sequence ID" value="VBB45983.1"/>
    <property type="molecule type" value="Genomic_DNA"/>
</dbReference>
<proteinExistence type="predicted"/>